<dbReference type="EC" id="1.4.99.-" evidence="4"/>
<accession>A0ABT5KDZ0</accession>
<gene>
    <name evidence="4" type="ORF">PRZ03_10655</name>
</gene>
<evidence type="ECO:0000256" key="2">
    <source>
        <dbReference type="ARBA" id="ARBA00023002"/>
    </source>
</evidence>
<proteinExistence type="inferred from homology"/>
<dbReference type="PANTHER" id="PTHR13847:SF280">
    <property type="entry name" value="D-AMINO ACID DEHYDROGENASE"/>
    <property type="match status" value="1"/>
</dbReference>
<dbReference type="Gene3D" id="3.50.50.60">
    <property type="entry name" value="FAD/NAD(P)-binding domain"/>
    <property type="match status" value="2"/>
</dbReference>
<keyword evidence="5" id="KW-1185">Reference proteome</keyword>
<evidence type="ECO:0000259" key="3">
    <source>
        <dbReference type="Pfam" id="PF01266"/>
    </source>
</evidence>
<dbReference type="Proteomes" id="UP001221189">
    <property type="component" value="Unassembled WGS sequence"/>
</dbReference>
<evidence type="ECO:0000256" key="1">
    <source>
        <dbReference type="ARBA" id="ARBA00009410"/>
    </source>
</evidence>
<dbReference type="InterPro" id="IPR006076">
    <property type="entry name" value="FAD-dep_OxRdtase"/>
</dbReference>
<comment type="caution">
    <text evidence="4">The sequence shown here is derived from an EMBL/GenBank/DDBJ whole genome shotgun (WGS) entry which is preliminary data.</text>
</comment>
<evidence type="ECO:0000313" key="4">
    <source>
        <dbReference type="EMBL" id="MDC8772030.1"/>
    </source>
</evidence>
<dbReference type="SUPFAM" id="SSF51905">
    <property type="entry name" value="FAD/NAD(P)-binding domain"/>
    <property type="match status" value="1"/>
</dbReference>
<name>A0ABT5KDZ0_9BURK</name>
<feature type="domain" description="FAD dependent oxidoreductase" evidence="3">
    <location>
        <begin position="35"/>
        <end position="434"/>
    </location>
</feature>
<keyword evidence="2 4" id="KW-0560">Oxidoreductase</keyword>
<reference evidence="4 5" key="1">
    <citation type="submission" date="2022-10" db="EMBL/GenBank/DDBJ databases">
        <title>Paucibacter sp. hw1 Genome sequencing.</title>
        <authorList>
            <person name="Park S."/>
        </authorList>
    </citation>
    <scope>NUCLEOTIDE SEQUENCE [LARGE SCALE GENOMIC DNA]</scope>
    <source>
        <strain evidence="5">hw1</strain>
    </source>
</reference>
<dbReference type="SUPFAM" id="SSF54373">
    <property type="entry name" value="FAD-linked reductases, C-terminal domain"/>
    <property type="match status" value="1"/>
</dbReference>
<organism evidence="4 5">
    <name type="scientific">Roseateles albus</name>
    <dbReference type="NCBI Taxonomy" id="2987525"/>
    <lineage>
        <taxon>Bacteria</taxon>
        <taxon>Pseudomonadati</taxon>
        <taxon>Pseudomonadota</taxon>
        <taxon>Betaproteobacteria</taxon>
        <taxon>Burkholderiales</taxon>
        <taxon>Sphaerotilaceae</taxon>
        <taxon>Roseateles</taxon>
    </lineage>
</organism>
<dbReference type="GO" id="GO:0016491">
    <property type="term" value="F:oxidoreductase activity"/>
    <property type="evidence" value="ECO:0007669"/>
    <property type="project" value="UniProtKB-KW"/>
</dbReference>
<dbReference type="Gene3D" id="3.30.9.10">
    <property type="entry name" value="D-Amino Acid Oxidase, subunit A, domain 2"/>
    <property type="match status" value="1"/>
</dbReference>
<dbReference type="EMBL" id="JAQQXT010000005">
    <property type="protein sequence ID" value="MDC8772030.1"/>
    <property type="molecule type" value="Genomic_DNA"/>
</dbReference>
<dbReference type="RefSeq" id="WP_273600276.1">
    <property type="nucleotide sequence ID" value="NZ_JAQQXT010000005.1"/>
</dbReference>
<protein>
    <submittedName>
        <fullName evidence="4">D-amino acid dehydrogenase</fullName>
        <ecNumber evidence="4">1.4.99.-</ecNumber>
    </submittedName>
</protein>
<dbReference type="InterPro" id="IPR036188">
    <property type="entry name" value="FAD/NAD-bd_sf"/>
</dbReference>
<comment type="similarity">
    <text evidence="1">Belongs to the DadA oxidoreductase family.</text>
</comment>
<evidence type="ECO:0000313" key="5">
    <source>
        <dbReference type="Proteomes" id="UP001221189"/>
    </source>
</evidence>
<dbReference type="PANTHER" id="PTHR13847">
    <property type="entry name" value="SARCOSINE DEHYDROGENASE-RELATED"/>
    <property type="match status" value="1"/>
</dbReference>
<dbReference type="Pfam" id="PF01266">
    <property type="entry name" value="DAO"/>
    <property type="match status" value="1"/>
</dbReference>
<dbReference type="NCBIfam" id="NF001933">
    <property type="entry name" value="PRK00711.1"/>
    <property type="match status" value="1"/>
</dbReference>
<sequence>MAKLWLPPLLSLAPVHVCAYADASIKPRRIPMQHCVVIGGGIVGLTTAWALAERGLAVTLVERASQVAAGASQANGGQLSYRYVSPLADEGVPLKALRWLLDADGPLRFKPELRWQQWSWMFDFLRACRGPVNRRMTDRLLALGAYSHAAFDALRSEAGLDEIALREPGKLVVYRKTQEFARVAARIAAQAEAGKAGPEQALSHDECVALEPALGFSDAHLAGGIFTAGEAVADCRRVCDLLLQRLQKHANFRGLLRANAEGFVLRAGSAVALRSSAGEIAAEHFVLAAGLQSRSLGLSAGIKLPIYPLKGYSLTAPIAAQHRPPLVSVTDFEKKVVYARIGDSLRVAAMVDLVGDDERIDPARIASLRRTVLATFPQAADYALATEWAGLRPATPSGAPILGASGVRNLWLNVGHGALGFTFSFGTANIVAELVAGRASPIDLQGLQYS</sequence>